<dbReference type="EMBL" id="DTQM01000266">
    <property type="protein sequence ID" value="HGC44337.1"/>
    <property type="molecule type" value="Genomic_DNA"/>
</dbReference>
<organism evidence="3">
    <name type="scientific">Acidicaldus sp</name>
    <dbReference type="NCBI Taxonomy" id="1872105"/>
    <lineage>
        <taxon>Bacteria</taxon>
        <taxon>Pseudomonadati</taxon>
        <taxon>Pseudomonadota</taxon>
        <taxon>Alphaproteobacteria</taxon>
        <taxon>Acetobacterales</taxon>
        <taxon>Acetobacteraceae</taxon>
        <taxon>Acidicaldus</taxon>
    </lineage>
</organism>
<feature type="domain" description="Phasin" evidence="2">
    <location>
        <begin position="61"/>
        <end position="159"/>
    </location>
</feature>
<accession>A0A8J4M7V3</accession>
<comment type="caution">
    <text evidence="3">The sequence shown here is derived from an EMBL/GenBank/DDBJ whole genome shotgun (WGS) entry which is preliminary data.</text>
</comment>
<evidence type="ECO:0000256" key="1">
    <source>
        <dbReference type="SAM" id="MobiDB-lite"/>
    </source>
</evidence>
<dbReference type="AlphaFoldDB" id="A0A8J4M7V3"/>
<reference evidence="3" key="1">
    <citation type="journal article" date="2020" name="mSystems">
        <title>Genome- and Community-Level Interaction Insights into Carbon Utilization and Element Cycling Functions of Hydrothermarchaeota in Hydrothermal Sediment.</title>
        <authorList>
            <person name="Zhou Z."/>
            <person name="Liu Y."/>
            <person name="Xu W."/>
            <person name="Pan J."/>
            <person name="Luo Z.H."/>
            <person name="Li M."/>
        </authorList>
    </citation>
    <scope>NUCLEOTIDE SEQUENCE</scope>
    <source>
        <strain evidence="3">SpSt-997</strain>
    </source>
</reference>
<dbReference type="Pfam" id="PF09361">
    <property type="entry name" value="Phasin_2"/>
    <property type="match status" value="1"/>
</dbReference>
<protein>
    <submittedName>
        <fullName evidence="3">Phasin family protein</fullName>
    </submittedName>
</protein>
<name>A0A8J4M7V3_9PROT</name>
<dbReference type="InterPro" id="IPR010127">
    <property type="entry name" value="Phasin_subfam-1"/>
</dbReference>
<dbReference type="NCBIfam" id="TIGR01841">
    <property type="entry name" value="phasin"/>
    <property type="match status" value="1"/>
</dbReference>
<evidence type="ECO:0000259" key="2">
    <source>
        <dbReference type="Pfam" id="PF09361"/>
    </source>
</evidence>
<evidence type="ECO:0000313" key="3">
    <source>
        <dbReference type="EMBL" id="HGC44337.1"/>
    </source>
</evidence>
<sequence length="171" mass="17982">MIEAQAERIAGPTAADPAVTTDQGHNPAAQVAFVNPAARAAFAKMEFPMKDQMDKAVNVAQDFVSFGQGNVEALVKSSQIWAAGLQDLSKQFAATAQAQMDETMGVFKALAGVKSVKDAVDLHTNLARSAMEKTVAEAGRLTDASFKLAEQAAAPLMARLTLAVDQFAKTA</sequence>
<gene>
    <name evidence="3" type="ORF">ENY07_14115</name>
</gene>
<dbReference type="InterPro" id="IPR018968">
    <property type="entry name" value="Phasin"/>
</dbReference>
<proteinExistence type="predicted"/>
<feature type="region of interest" description="Disordered" evidence="1">
    <location>
        <begin position="1"/>
        <end position="24"/>
    </location>
</feature>